<organism evidence="5 6">
    <name type="scientific">Neisseria weaveri</name>
    <dbReference type="NCBI Taxonomy" id="28091"/>
    <lineage>
        <taxon>Bacteria</taxon>
        <taxon>Pseudomonadati</taxon>
        <taxon>Pseudomonadota</taxon>
        <taxon>Betaproteobacteria</taxon>
        <taxon>Neisseriales</taxon>
        <taxon>Neisseriaceae</taxon>
        <taxon>Neisseria</taxon>
    </lineage>
</organism>
<dbReference type="PANTHER" id="PTHR11049:SF5">
    <property type="entry name" value="ACYL-COA THIOESTER HYDROLASE YCIA"/>
    <property type="match status" value="1"/>
</dbReference>
<dbReference type="EMBL" id="LR134533">
    <property type="protein sequence ID" value="VEJ51105.1"/>
    <property type="molecule type" value="Genomic_DNA"/>
</dbReference>
<dbReference type="GO" id="GO:0005829">
    <property type="term" value="C:cytosol"/>
    <property type="evidence" value="ECO:0007669"/>
    <property type="project" value="TreeGrafter"/>
</dbReference>
<dbReference type="SUPFAM" id="SSF54637">
    <property type="entry name" value="Thioesterase/thiol ester dehydrase-isomerase"/>
    <property type="match status" value="1"/>
</dbReference>
<dbReference type="GO" id="GO:0052816">
    <property type="term" value="F:long-chain fatty acyl-CoA hydrolase activity"/>
    <property type="evidence" value="ECO:0007669"/>
    <property type="project" value="TreeGrafter"/>
</dbReference>
<dbReference type="FunFam" id="3.10.129.10:FF:000008">
    <property type="entry name" value="Acyl-CoA thioester hydrolase"/>
    <property type="match status" value="1"/>
</dbReference>
<dbReference type="InterPro" id="IPR006683">
    <property type="entry name" value="Thioestr_dom"/>
</dbReference>
<keyword evidence="2 3" id="KW-0378">Hydrolase</keyword>
<dbReference type="InterPro" id="IPR040170">
    <property type="entry name" value="Cytosol_ACT"/>
</dbReference>
<evidence type="ECO:0000256" key="3">
    <source>
        <dbReference type="PROSITE-ProRule" id="PRU01106"/>
    </source>
</evidence>
<feature type="domain" description="HotDog ACOT-type" evidence="4">
    <location>
        <begin position="12"/>
        <end position="128"/>
    </location>
</feature>
<name>A0A448VMR4_9NEIS</name>
<dbReference type="PROSITE" id="PS51770">
    <property type="entry name" value="HOTDOG_ACOT"/>
    <property type="match status" value="1"/>
</dbReference>
<dbReference type="EC" id="3.1.2.-" evidence="5"/>
<dbReference type="Proteomes" id="UP000272771">
    <property type="component" value="Chromosome"/>
</dbReference>
<evidence type="ECO:0000259" key="4">
    <source>
        <dbReference type="PROSITE" id="PS51770"/>
    </source>
</evidence>
<sequence length="148" mass="16284">MTQQNPEIRTEPKGSLLLRTLAMPSDTNPNGDIFGGWIMSQMDIGGGILAAEITQGRVVTVGVQEMAFISPVNVGDIVCCYGRCLRVGNTSLQIKIEVWTKKLMHDRQESLRQLVTEAVFTYVAIDNAGNKRPVPQDNNPDLERALKA</sequence>
<evidence type="ECO:0000256" key="2">
    <source>
        <dbReference type="ARBA" id="ARBA00022801"/>
    </source>
</evidence>
<dbReference type="InterPro" id="IPR029069">
    <property type="entry name" value="HotDog_dom_sf"/>
</dbReference>
<evidence type="ECO:0000256" key="1">
    <source>
        <dbReference type="ARBA" id="ARBA00010458"/>
    </source>
</evidence>
<proteinExistence type="inferred from homology"/>
<reference evidence="5 6" key="1">
    <citation type="submission" date="2018-12" db="EMBL/GenBank/DDBJ databases">
        <authorList>
            <consortium name="Pathogen Informatics"/>
        </authorList>
    </citation>
    <scope>NUCLEOTIDE SEQUENCE [LARGE SCALE GENOMIC DNA]</scope>
    <source>
        <strain evidence="5 6">NCTC12742</strain>
    </source>
</reference>
<dbReference type="GO" id="GO:0009062">
    <property type="term" value="P:fatty acid catabolic process"/>
    <property type="evidence" value="ECO:0007669"/>
    <property type="project" value="TreeGrafter"/>
</dbReference>
<dbReference type="NCBIfam" id="NF007970">
    <property type="entry name" value="PRK10694.1"/>
    <property type="match status" value="1"/>
</dbReference>
<dbReference type="STRING" id="28091.SAMEA3174300_01650"/>
<evidence type="ECO:0000313" key="5">
    <source>
        <dbReference type="EMBL" id="VEJ51105.1"/>
    </source>
</evidence>
<accession>A0A448VMR4</accession>
<dbReference type="OrthoDB" id="9801856at2"/>
<dbReference type="AlphaFoldDB" id="A0A448VMR4"/>
<dbReference type="Pfam" id="PF03061">
    <property type="entry name" value="4HBT"/>
    <property type="match status" value="1"/>
</dbReference>
<gene>
    <name evidence="5" type="ORF">NCTC12742_01026</name>
</gene>
<dbReference type="PANTHER" id="PTHR11049">
    <property type="entry name" value="ACYL COENZYME A THIOESTER HYDROLASE"/>
    <property type="match status" value="1"/>
</dbReference>
<protein>
    <submittedName>
        <fullName evidence="5">Acyl-CoA hydrolase</fullName>
        <ecNumber evidence="5">3.1.2.-</ecNumber>
    </submittedName>
</protein>
<dbReference type="KEGG" id="nwe:SAMEA3174300_1650"/>
<keyword evidence="6" id="KW-1185">Reference proteome</keyword>
<dbReference type="InterPro" id="IPR033120">
    <property type="entry name" value="HOTDOG_ACOT"/>
</dbReference>
<dbReference type="CDD" id="cd03442">
    <property type="entry name" value="BFIT_BACH"/>
    <property type="match status" value="1"/>
</dbReference>
<evidence type="ECO:0000313" key="6">
    <source>
        <dbReference type="Proteomes" id="UP000272771"/>
    </source>
</evidence>
<dbReference type="GO" id="GO:0006637">
    <property type="term" value="P:acyl-CoA metabolic process"/>
    <property type="evidence" value="ECO:0007669"/>
    <property type="project" value="TreeGrafter"/>
</dbReference>
<dbReference type="Gene3D" id="3.10.129.10">
    <property type="entry name" value="Hotdog Thioesterase"/>
    <property type="match status" value="1"/>
</dbReference>
<dbReference type="RefSeq" id="WP_004285225.1">
    <property type="nucleotide sequence ID" value="NZ_CAUJRG010000022.1"/>
</dbReference>
<comment type="similarity">
    <text evidence="1">Belongs to the acyl coenzyme A hydrolase family.</text>
</comment>